<evidence type="ECO:0008006" key="5">
    <source>
        <dbReference type="Google" id="ProtNLM"/>
    </source>
</evidence>
<dbReference type="Gene3D" id="3.50.90.10">
    <property type="entry name" value="YerB-like"/>
    <property type="match status" value="1"/>
</dbReference>
<evidence type="ECO:0000313" key="3">
    <source>
        <dbReference type="EMBL" id="OGY17316.1"/>
    </source>
</evidence>
<dbReference type="InterPro" id="IPR023158">
    <property type="entry name" value="YerB-like_sf"/>
</dbReference>
<comment type="caution">
    <text evidence="3">The sequence shown here is derived from an EMBL/GenBank/DDBJ whole genome shotgun (WGS) entry which is preliminary data.</text>
</comment>
<dbReference type="InterPro" id="IPR035328">
    <property type="entry name" value="DUF3048_C"/>
</dbReference>
<name>A0A1G1VPJ8_9BACT</name>
<reference evidence="3 4" key="1">
    <citation type="journal article" date="2016" name="Nat. Commun.">
        <title>Thousands of microbial genomes shed light on interconnected biogeochemical processes in an aquifer system.</title>
        <authorList>
            <person name="Anantharaman K."/>
            <person name="Brown C.T."/>
            <person name="Hug L.A."/>
            <person name="Sharon I."/>
            <person name="Castelle C.J."/>
            <person name="Probst A.J."/>
            <person name="Thomas B.C."/>
            <person name="Singh A."/>
            <person name="Wilkins M.J."/>
            <person name="Karaoz U."/>
            <person name="Brodie E.L."/>
            <person name="Williams K.H."/>
            <person name="Hubbard S.S."/>
            <person name="Banfield J.F."/>
        </authorList>
    </citation>
    <scope>NUCLEOTIDE SEQUENCE [LARGE SCALE GENOMIC DNA]</scope>
</reference>
<dbReference type="Proteomes" id="UP000179069">
    <property type="component" value="Unassembled WGS sequence"/>
</dbReference>
<dbReference type="SUPFAM" id="SSF159774">
    <property type="entry name" value="YerB-like"/>
    <property type="match status" value="1"/>
</dbReference>
<organism evidence="3 4">
    <name type="scientific">Candidatus Chisholmbacteria bacterium RIFCSPHIGHO2_01_FULL_49_18</name>
    <dbReference type="NCBI Taxonomy" id="1797590"/>
    <lineage>
        <taxon>Bacteria</taxon>
        <taxon>Candidatus Chisholmiibacteriota</taxon>
    </lineage>
</organism>
<protein>
    <recommendedName>
        <fullName evidence="5">Lipoprotein YerB</fullName>
    </recommendedName>
</protein>
<gene>
    <name evidence="3" type="ORF">A2785_00385</name>
</gene>
<dbReference type="Pfam" id="PF11258">
    <property type="entry name" value="DUF3048"/>
    <property type="match status" value="1"/>
</dbReference>
<feature type="domain" description="DUF3048" evidence="2">
    <location>
        <begin position="275"/>
        <end position="379"/>
    </location>
</feature>
<dbReference type="AlphaFoldDB" id="A0A1G1VPJ8"/>
<sequence>MLPANLRPKLLPMLAGFGLYLLTTGVSYAAFNYLRTPPDIQYSTPVPEGGGLAIDPNEPKTEACPLNGELFTKTESRVWETRRPLAVMIENHTEARPQSGVSSADVVYEAVAEGGITRFLALFYCDAIDRDTTVGPVRSARTYYLDWASEYGENPLYVHVGGANVPGPANALGQIQEYGWGGRNGNDLNQFSIGFPTFWRDYERLGRTVATEHTMYSTTEKLWAEGKKRGWTNEEPETKIDWQEHFVPWSFTEDPTEGVQADSVSFGFWEGFDEYKVVWQYDQSSGVYQRQNGGSPAKDLNNDRQITSKVVIIEFANEKGPIDELKHLLYTTSGTGKALVFQNGQVIEATWSKKNRMARTVFSAKAGKEISFSPGKVWVEVIPTGNSVDY</sequence>
<evidence type="ECO:0000313" key="4">
    <source>
        <dbReference type="Proteomes" id="UP000179069"/>
    </source>
</evidence>
<evidence type="ECO:0000259" key="2">
    <source>
        <dbReference type="Pfam" id="PF17479"/>
    </source>
</evidence>
<accession>A0A1G1VPJ8</accession>
<feature type="domain" description="DUF3048" evidence="1">
    <location>
        <begin position="80"/>
        <end position="231"/>
    </location>
</feature>
<evidence type="ECO:0000259" key="1">
    <source>
        <dbReference type="Pfam" id="PF11258"/>
    </source>
</evidence>
<dbReference type="Pfam" id="PF17479">
    <property type="entry name" value="DUF3048_C"/>
    <property type="match status" value="1"/>
</dbReference>
<dbReference type="InterPro" id="IPR021416">
    <property type="entry name" value="DUF3048_N"/>
</dbReference>
<proteinExistence type="predicted"/>
<dbReference type="EMBL" id="MHCI01000003">
    <property type="protein sequence ID" value="OGY17316.1"/>
    <property type="molecule type" value="Genomic_DNA"/>
</dbReference>